<dbReference type="Proteomes" id="UP000280271">
    <property type="component" value="Unassembled WGS sequence"/>
</dbReference>
<name>A0ABX9TYX6_9GAMM</name>
<comment type="caution">
    <text evidence="1">The sequence shown here is derived from an EMBL/GenBank/DDBJ whole genome shotgun (WGS) entry which is preliminary data.</text>
</comment>
<reference evidence="1 2" key="1">
    <citation type="submission" date="2018-09" db="EMBL/GenBank/DDBJ databases">
        <title>The draft genome of Acinetobacter sp. strains.</title>
        <authorList>
            <person name="Qin J."/>
            <person name="Feng Y."/>
            <person name="Zong Z."/>
        </authorList>
    </citation>
    <scope>NUCLEOTIDE SEQUENCE [LARGE SCALE GENOMIC DNA]</scope>
    <source>
        <strain evidence="1 2">WCHAc060005</strain>
    </source>
</reference>
<keyword evidence="2" id="KW-1185">Reference proteome</keyword>
<dbReference type="EMBL" id="RCHC01000004">
    <property type="protein sequence ID" value="RLL23205.1"/>
    <property type="molecule type" value="Genomic_DNA"/>
</dbReference>
<sequence>MFNCQIFNQVSTHVLTIKNDLQLNSDLQLINKYKSSSLNEYKQAIVLIFKDRGYTNIEIGQLLES</sequence>
<dbReference type="RefSeq" id="WP_120374165.1">
    <property type="nucleotide sequence ID" value="NZ_RCHC01000004.1"/>
</dbReference>
<evidence type="ECO:0000313" key="1">
    <source>
        <dbReference type="EMBL" id="RLL23205.1"/>
    </source>
</evidence>
<protein>
    <submittedName>
        <fullName evidence="1">Uncharacterized protein</fullName>
    </submittedName>
</protein>
<proteinExistence type="predicted"/>
<evidence type="ECO:0000313" key="2">
    <source>
        <dbReference type="Proteomes" id="UP000280271"/>
    </source>
</evidence>
<organism evidence="1 2">
    <name type="scientific">Acinetobacter chengduensis</name>
    <dbReference type="NCBI Taxonomy" id="2420890"/>
    <lineage>
        <taxon>Bacteria</taxon>
        <taxon>Pseudomonadati</taxon>
        <taxon>Pseudomonadota</taxon>
        <taxon>Gammaproteobacteria</taxon>
        <taxon>Moraxellales</taxon>
        <taxon>Moraxellaceae</taxon>
        <taxon>Acinetobacter</taxon>
    </lineage>
</organism>
<gene>
    <name evidence="1" type="ORF">D9K81_05485</name>
</gene>
<accession>A0ABX9TYX6</accession>